<reference evidence="1" key="1">
    <citation type="submission" date="2022-08" db="EMBL/GenBank/DDBJ databases">
        <title>Genome Sequence of Pycnoporus sanguineus.</title>
        <authorList>
            <person name="Buettner E."/>
        </authorList>
    </citation>
    <scope>NUCLEOTIDE SEQUENCE</scope>
    <source>
        <strain evidence="1">CG-C14</strain>
    </source>
</reference>
<evidence type="ECO:0000313" key="1">
    <source>
        <dbReference type="EMBL" id="KAJ2965877.1"/>
    </source>
</evidence>
<sequence length="91" mass="10327">MNNPLSASENTTRNVRASHRGHPAYGNLPPEYLPFLVPHGSGEDLELEFDYEGFLKAQGARKDQEMGGMQQMLGHREMKLKQMQKLTERSP</sequence>
<evidence type="ECO:0000313" key="2">
    <source>
        <dbReference type="Proteomes" id="UP001144978"/>
    </source>
</evidence>
<keyword evidence="2" id="KW-1185">Reference proteome</keyword>
<dbReference type="EMBL" id="JANSHE010006848">
    <property type="protein sequence ID" value="KAJ2965877.1"/>
    <property type="molecule type" value="Genomic_DNA"/>
</dbReference>
<dbReference type="Proteomes" id="UP001144978">
    <property type="component" value="Unassembled WGS sequence"/>
</dbReference>
<name>A0ACC1MFT1_9APHY</name>
<proteinExistence type="predicted"/>
<protein>
    <submittedName>
        <fullName evidence="1">Uncharacterized protein</fullName>
    </submittedName>
</protein>
<comment type="caution">
    <text evidence="1">The sequence shown here is derived from an EMBL/GenBank/DDBJ whole genome shotgun (WGS) entry which is preliminary data.</text>
</comment>
<organism evidence="1 2">
    <name type="scientific">Trametes sanguinea</name>
    <dbReference type="NCBI Taxonomy" id="158606"/>
    <lineage>
        <taxon>Eukaryota</taxon>
        <taxon>Fungi</taxon>
        <taxon>Dikarya</taxon>
        <taxon>Basidiomycota</taxon>
        <taxon>Agaricomycotina</taxon>
        <taxon>Agaricomycetes</taxon>
        <taxon>Polyporales</taxon>
        <taxon>Polyporaceae</taxon>
        <taxon>Trametes</taxon>
    </lineage>
</organism>
<gene>
    <name evidence="1" type="ORF">NUW54_g13969</name>
</gene>
<accession>A0ACC1MFT1</accession>